<keyword evidence="3 9" id="KW-0808">Transferase</keyword>
<dbReference type="InterPro" id="IPR005331">
    <property type="entry name" value="Sulfotransferase"/>
</dbReference>
<evidence type="ECO:0000313" key="11">
    <source>
        <dbReference type="Proteomes" id="UP001158576"/>
    </source>
</evidence>
<protein>
    <recommendedName>
        <fullName evidence="9">Carbohydrate sulfotransferase</fullName>
        <ecNumber evidence="9">2.8.2.-</ecNumber>
    </recommendedName>
</protein>
<evidence type="ECO:0000256" key="6">
    <source>
        <dbReference type="ARBA" id="ARBA00023034"/>
    </source>
</evidence>
<dbReference type="InterPro" id="IPR018011">
    <property type="entry name" value="Carb_sulfotrans_8-10"/>
</dbReference>
<keyword evidence="5" id="KW-1133">Transmembrane helix</keyword>
<dbReference type="PANTHER" id="PTHR12137">
    <property type="entry name" value="CARBOHYDRATE SULFOTRANSFERASE"/>
    <property type="match status" value="1"/>
</dbReference>
<dbReference type="PANTHER" id="PTHR12137:SF54">
    <property type="entry name" value="CARBOHYDRATE SULFOTRANSFERASE"/>
    <property type="match status" value="1"/>
</dbReference>
<proteinExistence type="inferred from homology"/>
<keyword evidence="9" id="KW-0735">Signal-anchor</keyword>
<keyword evidence="7" id="KW-0472">Membrane</keyword>
<evidence type="ECO:0000256" key="3">
    <source>
        <dbReference type="ARBA" id="ARBA00022679"/>
    </source>
</evidence>
<reference evidence="10 11" key="1">
    <citation type="submission" date="2021-04" db="EMBL/GenBank/DDBJ databases">
        <authorList>
            <person name="Bliznina A."/>
        </authorList>
    </citation>
    <scope>NUCLEOTIDE SEQUENCE [LARGE SCALE GENOMIC DNA]</scope>
</reference>
<dbReference type="EC" id="2.8.2.-" evidence="9"/>
<dbReference type="Pfam" id="PF03567">
    <property type="entry name" value="Sulfotransfer_2"/>
    <property type="match status" value="1"/>
</dbReference>
<evidence type="ECO:0000256" key="5">
    <source>
        <dbReference type="ARBA" id="ARBA00022989"/>
    </source>
</evidence>
<dbReference type="EMBL" id="OU015569">
    <property type="protein sequence ID" value="CAG5098004.1"/>
    <property type="molecule type" value="Genomic_DNA"/>
</dbReference>
<evidence type="ECO:0000256" key="2">
    <source>
        <dbReference type="ARBA" id="ARBA00006339"/>
    </source>
</evidence>
<dbReference type="Proteomes" id="UP001158576">
    <property type="component" value="Chromosome XSR"/>
</dbReference>
<name>A0ABN7SCI7_OIKDI</name>
<keyword evidence="6 9" id="KW-0333">Golgi apparatus</keyword>
<evidence type="ECO:0000256" key="1">
    <source>
        <dbReference type="ARBA" id="ARBA00004323"/>
    </source>
</evidence>
<sequence length="292" mass="33387">MRKSCSVLPELEALAQNETKTFEDLIFFHRRIHDTNFVSSVSKNVHHCSSNVNRKSHVFDITSPLNLMICLPPKCGTTNWQRAMSAVYLNHTQKNYNPKELLGHSMYKILPRVDLEKLRKATETRSSKFKENRFRIANVRNPFSRLYSAWGDKQRVTSSYLSYWRGVKPFQEALGNPPQGMNNSFTAFAQYVAANPGNSKMNFHWTSTFSQCHPCAIDYNIITHLENSGEESEVIMKMFGLGEDVKLGEKYAWSPAKADELKWQSVPRGTAKKSTATITWISSCSVTRQMKS</sequence>
<organism evidence="10 11">
    <name type="scientific">Oikopleura dioica</name>
    <name type="common">Tunicate</name>
    <dbReference type="NCBI Taxonomy" id="34765"/>
    <lineage>
        <taxon>Eukaryota</taxon>
        <taxon>Metazoa</taxon>
        <taxon>Chordata</taxon>
        <taxon>Tunicata</taxon>
        <taxon>Appendicularia</taxon>
        <taxon>Copelata</taxon>
        <taxon>Oikopleuridae</taxon>
        <taxon>Oikopleura</taxon>
    </lineage>
</organism>
<evidence type="ECO:0000256" key="4">
    <source>
        <dbReference type="ARBA" id="ARBA00022692"/>
    </source>
</evidence>
<comment type="subcellular location">
    <subcellularLocation>
        <location evidence="1 9">Golgi apparatus membrane</location>
        <topology evidence="1 9">Single-pass type II membrane protein</topology>
    </subcellularLocation>
</comment>
<evidence type="ECO:0000313" key="10">
    <source>
        <dbReference type="EMBL" id="CAG5098004.1"/>
    </source>
</evidence>
<comment type="similarity">
    <text evidence="2 9">Belongs to the sulfotransferase 2 family.</text>
</comment>
<accession>A0ABN7SCI7</accession>
<keyword evidence="9" id="KW-0119">Carbohydrate metabolism</keyword>
<evidence type="ECO:0000256" key="8">
    <source>
        <dbReference type="ARBA" id="ARBA00023180"/>
    </source>
</evidence>
<evidence type="ECO:0000256" key="9">
    <source>
        <dbReference type="RuleBase" id="RU364020"/>
    </source>
</evidence>
<keyword evidence="8 9" id="KW-0325">Glycoprotein</keyword>
<gene>
    <name evidence="10" type="ORF">OKIOD_LOCUS6884</name>
</gene>
<evidence type="ECO:0000256" key="7">
    <source>
        <dbReference type="ARBA" id="ARBA00023136"/>
    </source>
</evidence>
<keyword evidence="4" id="KW-0812">Transmembrane</keyword>
<keyword evidence="11" id="KW-1185">Reference proteome</keyword>